<gene>
    <name evidence="2" type="ORF">Aau02nite_04110</name>
</gene>
<accession>A0A919VIU2</accession>
<dbReference type="AlphaFoldDB" id="A0A919VIU2"/>
<reference evidence="2" key="1">
    <citation type="submission" date="2021-03" db="EMBL/GenBank/DDBJ databases">
        <title>Whole genome shotgun sequence of Actinoplanes auranticolor NBRC 12245.</title>
        <authorList>
            <person name="Komaki H."/>
            <person name="Tamura T."/>
        </authorList>
    </citation>
    <scope>NUCLEOTIDE SEQUENCE</scope>
    <source>
        <strain evidence="2">NBRC 12245</strain>
    </source>
</reference>
<dbReference type="PRINTS" id="PR00420">
    <property type="entry name" value="RNGMNOXGNASE"/>
</dbReference>
<organism evidence="2 3">
    <name type="scientific">Actinoplanes auranticolor</name>
    <dbReference type="NCBI Taxonomy" id="47988"/>
    <lineage>
        <taxon>Bacteria</taxon>
        <taxon>Bacillati</taxon>
        <taxon>Actinomycetota</taxon>
        <taxon>Actinomycetes</taxon>
        <taxon>Micromonosporales</taxon>
        <taxon>Micromonosporaceae</taxon>
        <taxon>Actinoplanes</taxon>
    </lineage>
</organism>
<evidence type="ECO:0000259" key="1">
    <source>
        <dbReference type="Pfam" id="PF01593"/>
    </source>
</evidence>
<sequence length="300" mass="31153">MNVVVVGAGIAGLACARELVAGGAAVRVHERGRVVGGRLASKRLNGRYADLGAAYFVADDPDFAALAESWRGRGLARPWTDTLAVFPGEATTGPMRWAAPGGLRSLAADLADGLDVTLSSELSAVPDDADAVVLAMPGPQALRLDPPAAIAQAARAQAWEPVLAAVCTYEKRSWPELHGAFVNDHPALATIFDDGDRRGDAAPVLVAHSTAAFARPRLADPGAAAGELAAAVNDVLGLAGQPEVHVHRWTYAQPGPGNPSFATDGRVWLAGDAFGKPRVQTAWLSGRAVARAILDQSTER</sequence>
<dbReference type="SUPFAM" id="SSF51905">
    <property type="entry name" value="FAD/NAD(P)-binding domain"/>
    <property type="match status" value="1"/>
</dbReference>
<dbReference type="RefSeq" id="WP_212986560.1">
    <property type="nucleotide sequence ID" value="NZ_BAABEA010000046.1"/>
</dbReference>
<dbReference type="Gene3D" id="3.50.50.60">
    <property type="entry name" value="FAD/NAD(P)-binding domain"/>
    <property type="match status" value="1"/>
</dbReference>
<dbReference type="Proteomes" id="UP000681340">
    <property type="component" value="Unassembled WGS sequence"/>
</dbReference>
<dbReference type="Pfam" id="PF13450">
    <property type="entry name" value="NAD_binding_8"/>
    <property type="match status" value="1"/>
</dbReference>
<dbReference type="Gene3D" id="3.90.660.10">
    <property type="match status" value="1"/>
</dbReference>
<comment type="caution">
    <text evidence="2">The sequence shown here is derived from an EMBL/GenBank/DDBJ whole genome shotgun (WGS) entry which is preliminary data.</text>
</comment>
<dbReference type="InterPro" id="IPR036188">
    <property type="entry name" value="FAD/NAD-bd_sf"/>
</dbReference>
<dbReference type="PANTHER" id="PTHR16128:SF5">
    <property type="entry name" value="FAD_NAD(P)-BINDING OXIDOREDUCTASE FAMILY PROTEIN"/>
    <property type="match status" value="1"/>
</dbReference>
<proteinExistence type="predicted"/>
<protein>
    <recommendedName>
        <fullName evidence="1">Amine oxidase domain-containing protein</fullName>
    </recommendedName>
</protein>
<dbReference type="InterPro" id="IPR002937">
    <property type="entry name" value="Amino_oxidase"/>
</dbReference>
<dbReference type="PANTHER" id="PTHR16128">
    <property type="entry name" value="FAD/NAD(P)-BINDING OXIDOREDUCTASE FAMILY PROTEIN"/>
    <property type="match status" value="1"/>
</dbReference>
<dbReference type="EMBL" id="BOQL01000004">
    <property type="protein sequence ID" value="GIM63445.1"/>
    <property type="molecule type" value="Genomic_DNA"/>
</dbReference>
<dbReference type="Pfam" id="PF01593">
    <property type="entry name" value="Amino_oxidase"/>
    <property type="match status" value="1"/>
</dbReference>
<evidence type="ECO:0000313" key="3">
    <source>
        <dbReference type="Proteomes" id="UP000681340"/>
    </source>
</evidence>
<feature type="domain" description="Amine oxidase" evidence="1">
    <location>
        <begin position="111"/>
        <end position="294"/>
    </location>
</feature>
<evidence type="ECO:0000313" key="2">
    <source>
        <dbReference type="EMBL" id="GIM63445.1"/>
    </source>
</evidence>
<keyword evidence="3" id="KW-1185">Reference proteome</keyword>
<name>A0A919VIU2_9ACTN</name>
<dbReference type="GO" id="GO:0016491">
    <property type="term" value="F:oxidoreductase activity"/>
    <property type="evidence" value="ECO:0007669"/>
    <property type="project" value="InterPro"/>
</dbReference>